<evidence type="ECO:0000313" key="4">
    <source>
        <dbReference type="EMBL" id="SDC13556.1"/>
    </source>
</evidence>
<dbReference type="AlphaFoldDB" id="A0A1G6J6I0"/>
<dbReference type="RefSeq" id="WP_091447197.1">
    <property type="nucleotide sequence ID" value="NZ_FMZZ01000001.1"/>
</dbReference>
<sequence>MTARGFPAFPPSRGPGSFAKSWWGRAWVKAVEDTALDEGQLRQGRKYARTGYVGAITVSPGLLSATVRDYEDDTSYQTLVRLEPLSDTEWTRFLGQVGAQAGHIAALLDGDMPADLVDAAADAGVRLLPEIGDLDPECPCPGWELPCRHAAALSYQAAWLLDADPFILLLLRGKGQQELLAALHGLSSPDTPGTPAAAAFAQPPHPLPAPPPSVPAAEGADPLPGSPDPIGVALSVPAAEGIDPAALELLATDAATRARQWLTGDITDLPRWPDTVRYAATYPATTDRLRQRHPTLDRAVAAWHTGGWAALEVLETPWTPPRADLARAHDALTNSWEDAPPEITTWRNHWTIGEVQLRYGKDGRWYPYRTSSGEWWPAGPPQRDIASALLSVLS</sequence>
<dbReference type="PROSITE" id="PS50966">
    <property type="entry name" value="ZF_SWIM"/>
    <property type="match status" value="1"/>
</dbReference>
<proteinExistence type="predicted"/>
<keyword evidence="1" id="KW-0863">Zinc-finger</keyword>
<dbReference type="Proteomes" id="UP000199501">
    <property type="component" value="Unassembled WGS sequence"/>
</dbReference>
<evidence type="ECO:0000256" key="2">
    <source>
        <dbReference type="SAM" id="MobiDB-lite"/>
    </source>
</evidence>
<keyword evidence="5" id="KW-1185">Reference proteome</keyword>
<dbReference type="GO" id="GO:0008270">
    <property type="term" value="F:zinc ion binding"/>
    <property type="evidence" value="ECO:0007669"/>
    <property type="project" value="UniProtKB-KW"/>
</dbReference>
<dbReference type="PANTHER" id="PTHR38133">
    <property type="entry name" value="SLR1429 PROTEIN"/>
    <property type="match status" value="1"/>
</dbReference>
<evidence type="ECO:0000313" key="5">
    <source>
        <dbReference type="Proteomes" id="UP000199501"/>
    </source>
</evidence>
<reference evidence="5" key="1">
    <citation type="submission" date="2016-10" db="EMBL/GenBank/DDBJ databases">
        <authorList>
            <person name="Varghese N."/>
            <person name="Submissions S."/>
        </authorList>
    </citation>
    <scope>NUCLEOTIDE SEQUENCE [LARGE SCALE GENOMIC DNA]</scope>
    <source>
        <strain evidence="5">IBRC-M 10403</strain>
    </source>
</reference>
<protein>
    <submittedName>
        <fullName evidence="4">Uncharacterized conserved protein, contains Zn finger domain</fullName>
    </submittedName>
</protein>
<feature type="region of interest" description="Disordered" evidence="2">
    <location>
        <begin position="191"/>
        <end position="224"/>
    </location>
</feature>
<feature type="compositionally biased region" description="Pro residues" evidence="2">
    <location>
        <begin position="203"/>
        <end position="214"/>
    </location>
</feature>
<dbReference type="PANTHER" id="PTHR38133:SF1">
    <property type="entry name" value="SLR1429 PROTEIN"/>
    <property type="match status" value="1"/>
</dbReference>
<keyword evidence="1" id="KW-0479">Metal-binding</keyword>
<dbReference type="InterPro" id="IPR007527">
    <property type="entry name" value="Znf_SWIM"/>
</dbReference>
<gene>
    <name evidence="4" type="ORF">SAMN05216174_101230</name>
</gene>
<dbReference type="OrthoDB" id="188274at2"/>
<organism evidence="4 5">
    <name type="scientific">Actinokineospora iranica</name>
    <dbReference type="NCBI Taxonomy" id="1271860"/>
    <lineage>
        <taxon>Bacteria</taxon>
        <taxon>Bacillati</taxon>
        <taxon>Actinomycetota</taxon>
        <taxon>Actinomycetes</taxon>
        <taxon>Pseudonocardiales</taxon>
        <taxon>Pseudonocardiaceae</taxon>
        <taxon>Actinokineospora</taxon>
    </lineage>
</organism>
<dbReference type="STRING" id="1271860.SAMN05216174_101230"/>
<dbReference type="EMBL" id="FMZZ01000001">
    <property type="protein sequence ID" value="SDC13556.1"/>
    <property type="molecule type" value="Genomic_DNA"/>
</dbReference>
<accession>A0A1G6J6I0</accession>
<keyword evidence="1" id="KW-0862">Zinc</keyword>
<feature type="domain" description="SWIM-type" evidence="3">
    <location>
        <begin position="123"/>
        <end position="158"/>
    </location>
</feature>
<evidence type="ECO:0000259" key="3">
    <source>
        <dbReference type="PROSITE" id="PS50966"/>
    </source>
</evidence>
<name>A0A1G6J6I0_9PSEU</name>
<evidence type="ECO:0000256" key="1">
    <source>
        <dbReference type="PROSITE-ProRule" id="PRU00325"/>
    </source>
</evidence>